<feature type="region of interest" description="Disordered" evidence="1">
    <location>
        <begin position="1"/>
        <end position="29"/>
    </location>
</feature>
<dbReference type="RefSeq" id="WP_091282140.1">
    <property type="nucleotide sequence ID" value="NZ_FAOZ01000021.1"/>
</dbReference>
<name>A0A0S4QTN6_9ACTN</name>
<dbReference type="EMBL" id="FAOZ01000021">
    <property type="protein sequence ID" value="CUU58676.1"/>
    <property type="molecule type" value="Genomic_DNA"/>
</dbReference>
<feature type="compositionally biased region" description="Basic residues" evidence="1">
    <location>
        <begin position="1"/>
        <end position="11"/>
    </location>
</feature>
<organism evidence="2 3">
    <name type="scientific">Parafrankia irregularis</name>
    <dbReference type="NCBI Taxonomy" id="795642"/>
    <lineage>
        <taxon>Bacteria</taxon>
        <taxon>Bacillati</taxon>
        <taxon>Actinomycetota</taxon>
        <taxon>Actinomycetes</taxon>
        <taxon>Frankiales</taxon>
        <taxon>Frankiaceae</taxon>
        <taxon>Parafrankia</taxon>
    </lineage>
</organism>
<gene>
    <name evidence="2" type="ORF">Ga0074812_12152</name>
</gene>
<reference evidence="3" key="1">
    <citation type="submission" date="2015-11" db="EMBL/GenBank/DDBJ databases">
        <authorList>
            <person name="Varghese N."/>
        </authorList>
    </citation>
    <scope>NUCLEOTIDE SEQUENCE [LARGE SCALE GENOMIC DNA]</scope>
    <source>
        <strain evidence="3">DSM 45899</strain>
    </source>
</reference>
<dbReference type="Proteomes" id="UP000198802">
    <property type="component" value="Unassembled WGS sequence"/>
</dbReference>
<proteinExistence type="predicted"/>
<accession>A0A0S4QTN6</accession>
<dbReference type="AlphaFoldDB" id="A0A0S4QTN6"/>
<keyword evidence="3" id="KW-1185">Reference proteome</keyword>
<evidence type="ECO:0000313" key="2">
    <source>
        <dbReference type="EMBL" id="CUU58676.1"/>
    </source>
</evidence>
<protein>
    <recommendedName>
        <fullName evidence="4">PT repeat-containing protein</fullName>
    </recommendedName>
</protein>
<evidence type="ECO:0000256" key="1">
    <source>
        <dbReference type="SAM" id="MobiDB-lite"/>
    </source>
</evidence>
<sequence length="212" mass="21172">MHHFTRTRVRRVVGPVDGDGSGDRTMERGRRGTRLLAAGAAAAAAVALAGCGGGDSLDDLPTPSVPASLPDGARSGLPTALPTGLASLLPSGIPTGVPTSLPGVGTVDTATGADALKGTNVPSGFPVPPKATVEVGATAGSHSTVTMRGVDQDEVRTFYRQALPAAGYEITSDTEVRGIANTMAFKGHGVTGTIAAASLGSANTITVLFEKQ</sequence>
<evidence type="ECO:0000313" key="3">
    <source>
        <dbReference type="Proteomes" id="UP000198802"/>
    </source>
</evidence>
<evidence type="ECO:0008006" key="4">
    <source>
        <dbReference type="Google" id="ProtNLM"/>
    </source>
</evidence>